<evidence type="ECO:0000313" key="2">
    <source>
        <dbReference type="EMBL" id="ACJ28199.1"/>
    </source>
</evidence>
<dbReference type="HOGENOM" id="CLU_055418_0_0_6"/>
<name>B8CKM3_SHEPW</name>
<reference evidence="2 3" key="1">
    <citation type="journal article" date="2008" name="PLoS ONE">
        <title>Environmental adaptation: genomic analysis of the piezotolerant and psychrotolerant deep-sea iron reducing bacterium Shewanella piezotolerans WP3.</title>
        <authorList>
            <person name="Wang F."/>
            <person name="Wang J."/>
            <person name="Jian H."/>
            <person name="Zhang B."/>
            <person name="Li S."/>
            <person name="Wang F."/>
            <person name="Zeng X."/>
            <person name="Gao L."/>
            <person name="Bartlett D.H."/>
            <person name="Yu J."/>
            <person name="Hu S."/>
            <person name="Xiao X."/>
        </authorList>
    </citation>
    <scope>NUCLEOTIDE SEQUENCE [LARGE SCALE GENOMIC DNA]</scope>
    <source>
        <strain evidence="3">WP3 / JCM 13877</strain>
    </source>
</reference>
<evidence type="ECO:0000313" key="3">
    <source>
        <dbReference type="Proteomes" id="UP000000753"/>
    </source>
</evidence>
<accession>B8CKM3</accession>
<dbReference type="InterPro" id="IPR037107">
    <property type="entry name" value="Put_OMP_sf"/>
</dbReference>
<dbReference type="STRING" id="225849.swp_1413"/>
<dbReference type="AlphaFoldDB" id="B8CKM3"/>
<evidence type="ECO:0008006" key="4">
    <source>
        <dbReference type="Google" id="ProtNLM"/>
    </source>
</evidence>
<feature type="chain" id="PRO_5002870216" description="Outer membrane protein" evidence="1">
    <location>
        <begin position="32"/>
        <end position="335"/>
    </location>
</feature>
<protein>
    <recommendedName>
        <fullName evidence="4">Outer membrane protein</fullName>
    </recommendedName>
</protein>
<dbReference type="Gene3D" id="2.40.128.140">
    <property type="entry name" value="Outer membrane protein"/>
    <property type="match status" value="1"/>
</dbReference>
<dbReference type="eggNOG" id="COG3528">
    <property type="taxonomic scope" value="Bacteria"/>
</dbReference>
<dbReference type="InterPro" id="IPR018707">
    <property type="entry name" value="LpxR"/>
</dbReference>
<dbReference type="EMBL" id="CP000472">
    <property type="protein sequence ID" value="ACJ28199.1"/>
    <property type="molecule type" value="Genomic_DNA"/>
</dbReference>
<keyword evidence="3" id="KW-1185">Reference proteome</keyword>
<dbReference type="RefSeq" id="WP_020911577.1">
    <property type="nucleotide sequence ID" value="NC_011566.1"/>
</dbReference>
<dbReference type="KEGG" id="swp:swp_1413"/>
<sequence>MTFFPSREPAKLKPAIATALIPILLSMPAHADQWNLGLDNDVVIGDDGDFSNGISIGWQTADDNDFSHALLPFNWQSKLLFSPRESRKQWGAKIYQRMWTPTEIGYDYAQPNERPYAGLLELESYTAAYGSQFAQKNWLSIGLMGPASGAQATQELVHKITSSTEPLGWKYQVENQFTMQFAYEADYLFTRQAVFENSDWELSGHSYSQLGNFRSETNVGMTLRWGDDLAQSFGQLSSHQGHYGQYSMSAKDSGSLTVFTRAQAGYRFNDLTLEGDLPYDSYIQLKNQQAQASAGVVWAFPNWSLSWRFDFYSKEYESDPQDWHAYGVLSYSWIM</sequence>
<feature type="signal peptide" evidence="1">
    <location>
        <begin position="1"/>
        <end position="31"/>
    </location>
</feature>
<evidence type="ECO:0000256" key="1">
    <source>
        <dbReference type="SAM" id="SignalP"/>
    </source>
</evidence>
<gene>
    <name evidence="2" type="ordered locus">swp_1413</name>
</gene>
<dbReference type="Pfam" id="PF09982">
    <property type="entry name" value="LpxR"/>
    <property type="match status" value="1"/>
</dbReference>
<keyword evidence="1" id="KW-0732">Signal</keyword>
<organism evidence="2 3">
    <name type="scientific">Shewanella piezotolerans (strain WP3 / JCM 13877)</name>
    <dbReference type="NCBI Taxonomy" id="225849"/>
    <lineage>
        <taxon>Bacteria</taxon>
        <taxon>Pseudomonadati</taxon>
        <taxon>Pseudomonadota</taxon>
        <taxon>Gammaproteobacteria</taxon>
        <taxon>Alteromonadales</taxon>
        <taxon>Shewanellaceae</taxon>
        <taxon>Shewanella</taxon>
    </lineage>
</organism>
<dbReference type="Proteomes" id="UP000000753">
    <property type="component" value="Chromosome"/>
</dbReference>
<proteinExistence type="predicted"/>